<dbReference type="EMBL" id="JAOPHQ010004558">
    <property type="protein sequence ID" value="KAK0138955.1"/>
    <property type="molecule type" value="Genomic_DNA"/>
</dbReference>
<keyword evidence="2" id="KW-1185">Reference proteome</keyword>
<proteinExistence type="predicted"/>
<dbReference type="Proteomes" id="UP001174136">
    <property type="component" value="Unassembled WGS sequence"/>
</dbReference>
<evidence type="ECO:0000313" key="2">
    <source>
        <dbReference type="Proteomes" id="UP001174136"/>
    </source>
</evidence>
<name>A0AA47MF28_MERPO</name>
<sequence length="197" mass="22209">MERMRRPIVHVQLMPEEHECVVREGSGSGGSAAGLGLSSSLEQTAETEQMFPKMKVPKFVTLQPGFGKNLKSKVVEVRFPEIPKKSRKAALHQRHLRHMYDATLTNMAVSKRHDVCLPDAPLKKRQKAAGLPVSQAYTFSHLYLRPAATTINSALSERKAKVRRSKTRDPLSLEDVCQQTDVQVSKQYVWLYVINTL</sequence>
<comment type="caution">
    <text evidence="1">The sequence shown here is derived from an EMBL/GenBank/DDBJ whole genome shotgun (WGS) entry which is preliminary data.</text>
</comment>
<dbReference type="AlphaFoldDB" id="A0AA47MF28"/>
<accession>A0AA47MF28</accession>
<reference evidence="1" key="1">
    <citation type="journal article" date="2023" name="Front. Mar. Sci.">
        <title>A new Merluccius polli reference genome to investigate the effects of global change in West African waters.</title>
        <authorList>
            <person name="Mateo J.L."/>
            <person name="Blanco-Fernandez C."/>
            <person name="Garcia-Vazquez E."/>
            <person name="Machado-Schiaffino G."/>
        </authorList>
    </citation>
    <scope>NUCLEOTIDE SEQUENCE</scope>
    <source>
        <strain evidence="1">C29</strain>
        <tissue evidence="1">Fin</tissue>
    </source>
</reference>
<organism evidence="1 2">
    <name type="scientific">Merluccius polli</name>
    <name type="common">Benguela hake</name>
    <name type="synonym">Merluccius cadenati</name>
    <dbReference type="NCBI Taxonomy" id="89951"/>
    <lineage>
        <taxon>Eukaryota</taxon>
        <taxon>Metazoa</taxon>
        <taxon>Chordata</taxon>
        <taxon>Craniata</taxon>
        <taxon>Vertebrata</taxon>
        <taxon>Euteleostomi</taxon>
        <taxon>Actinopterygii</taxon>
        <taxon>Neopterygii</taxon>
        <taxon>Teleostei</taxon>
        <taxon>Neoteleostei</taxon>
        <taxon>Acanthomorphata</taxon>
        <taxon>Zeiogadaria</taxon>
        <taxon>Gadariae</taxon>
        <taxon>Gadiformes</taxon>
        <taxon>Gadoidei</taxon>
        <taxon>Merlucciidae</taxon>
        <taxon>Merluccius</taxon>
    </lineage>
</organism>
<gene>
    <name evidence="1" type="ORF">N1851_024499</name>
</gene>
<protein>
    <submittedName>
        <fullName evidence="1">Uncharacterized protein</fullName>
    </submittedName>
</protein>
<evidence type="ECO:0000313" key="1">
    <source>
        <dbReference type="EMBL" id="KAK0138955.1"/>
    </source>
</evidence>